<dbReference type="Proteomes" id="UP000000707">
    <property type="component" value="Unassembled WGS sequence"/>
</dbReference>
<reference evidence="2 3" key="1">
    <citation type="journal article" date="2011" name="Proc. Natl. Acad. Sci. U.S.A.">
        <title>Comparative genomics of xylose-fermenting fungi for enhanced biofuel production.</title>
        <authorList>
            <person name="Wohlbach D.J."/>
            <person name="Kuo A."/>
            <person name="Sato T.K."/>
            <person name="Potts K.M."/>
            <person name="Salamov A.A."/>
            <person name="LaButti K.M."/>
            <person name="Sun H."/>
            <person name="Clum A."/>
            <person name="Pangilinan J.L."/>
            <person name="Lindquist E.A."/>
            <person name="Lucas S."/>
            <person name="Lapidus A."/>
            <person name="Jin M."/>
            <person name="Gunawan C."/>
            <person name="Balan V."/>
            <person name="Dale B.E."/>
            <person name="Jeffries T.W."/>
            <person name="Zinkel R."/>
            <person name="Barry K.W."/>
            <person name="Grigoriev I.V."/>
            <person name="Gasch A.P."/>
        </authorList>
    </citation>
    <scope>NUCLEOTIDE SEQUENCE [LARGE SCALE GENOMIC DNA]</scope>
    <source>
        <strain evidence="3">ATCC 10573 / BCRC 21748 / CBS 615 / JCM 9827 / NBRC 10315 / NRRL Y-1498 / VKM Y-70</strain>
    </source>
</reference>
<dbReference type="STRING" id="590646.G3B6M5"/>
<gene>
    <name evidence="2" type="ORF">CANTEDRAFT_114289</name>
</gene>
<dbReference type="OrthoDB" id="2148716at2759"/>
<dbReference type="eggNOG" id="ENOG502S791">
    <property type="taxonomic scope" value="Eukaryota"/>
</dbReference>
<dbReference type="HOGENOM" id="CLU_106738_1_0_1"/>
<evidence type="ECO:0000313" key="2">
    <source>
        <dbReference type="EMBL" id="EGV62970.1"/>
    </source>
</evidence>
<proteinExistence type="predicted"/>
<evidence type="ECO:0000313" key="3">
    <source>
        <dbReference type="Proteomes" id="UP000000707"/>
    </source>
</evidence>
<dbReference type="Pfam" id="PF13577">
    <property type="entry name" value="SnoaL_4"/>
    <property type="match status" value="1"/>
</dbReference>
<dbReference type="AlphaFoldDB" id="G3B6M5"/>
<protein>
    <recommendedName>
        <fullName evidence="1">SnoaL-like domain-containing protein</fullName>
    </recommendedName>
</protein>
<organism evidence="3">
    <name type="scientific">Candida tenuis (strain ATCC 10573 / BCRC 21748 / CBS 615 / JCM 9827 / NBRC 10315 / NRRL Y-1498 / VKM Y-70)</name>
    <name type="common">Yeast</name>
    <name type="synonym">Yamadazyma tenuis</name>
    <dbReference type="NCBI Taxonomy" id="590646"/>
    <lineage>
        <taxon>Eukaryota</taxon>
        <taxon>Fungi</taxon>
        <taxon>Dikarya</taxon>
        <taxon>Ascomycota</taxon>
        <taxon>Saccharomycotina</taxon>
        <taxon>Pichiomycetes</taxon>
        <taxon>Debaryomycetaceae</taxon>
        <taxon>Yamadazyma</taxon>
    </lineage>
</organism>
<accession>G3B6M5</accession>
<sequence length="149" mass="16623">MSSSILSEREAIIDTVYRATLGIDTNDAQLFGSACLQNEELTFVMGDVVVNGWEPFFGYTSGHLFTVTTTHYLTSPRVEFKEEGAAQLTVQCVAYHIKPENAFKEDNKAYINASSQTLDVFKVGDGVWKIKKWNISKNWSSGSPANVWD</sequence>
<dbReference type="SUPFAM" id="SSF54427">
    <property type="entry name" value="NTF2-like"/>
    <property type="match status" value="1"/>
</dbReference>
<dbReference type="InterPro" id="IPR032710">
    <property type="entry name" value="NTF2-like_dom_sf"/>
</dbReference>
<dbReference type="Gene3D" id="3.10.450.50">
    <property type="match status" value="1"/>
</dbReference>
<dbReference type="InterPro" id="IPR037401">
    <property type="entry name" value="SnoaL-like"/>
</dbReference>
<evidence type="ECO:0000259" key="1">
    <source>
        <dbReference type="Pfam" id="PF13577"/>
    </source>
</evidence>
<name>G3B6M5_CANTC</name>
<dbReference type="EMBL" id="GL996524">
    <property type="protein sequence ID" value="EGV62970.1"/>
    <property type="molecule type" value="Genomic_DNA"/>
</dbReference>
<feature type="domain" description="SnoaL-like" evidence="1">
    <location>
        <begin position="6"/>
        <end position="133"/>
    </location>
</feature>
<keyword evidence="3" id="KW-1185">Reference proteome</keyword>